<dbReference type="SUPFAM" id="SSF46785">
    <property type="entry name" value="Winged helix' DNA-binding domain"/>
    <property type="match status" value="1"/>
</dbReference>
<dbReference type="Gene3D" id="1.10.10.10">
    <property type="entry name" value="Winged helix-like DNA-binding domain superfamily/Winged helix DNA-binding domain"/>
    <property type="match status" value="1"/>
</dbReference>
<dbReference type="PROSITE" id="PS50995">
    <property type="entry name" value="HTH_MARR_2"/>
    <property type="match status" value="1"/>
</dbReference>
<dbReference type="InterPro" id="IPR039422">
    <property type="entry name" value="MarR/SlyA-like"/>
</dbReference>
<proteinExistence type="predicted"/>
<dbReference type="OrthoDB" id="7427954at2"/>
<evidence type="ECO:0000259" key="1">
    <source>
        <dbReference type="PROSITE" id="PS50995"/>
    </source>
</evidence>
<reference evidence="3" key="1">
    <citation type="submission" date="2018-05" db="EMBL/GenBank/DDBJ databases">
        <title>Genome sequencing of Phenylobacterium sp. HYN0004.</title>
        <authorList>
            <person name="Yi H."/>
            <person name="Baek C."/>
        </authorList>
    </citation>
    <scope>NUCLEOTIDE SEQUENCE [LARGE SCALE GENOMIC DNA]</scope>
    <source>
        <strain evidence="3">HYN0004</strain>
    </source>
</reference>
<evidence type="ECO:0000313" key="2">
    <source>
        <dbReference type="EMBL" id="AWM78592.1"/>
    </source>
</evidence>
<dbReference type="PANTHER" id="PTHR33164">
    <property type="entry name" value="TRANSCRIPTIONAL REGULATOR, MARR FAMILY"/>
    <property type="match status" value="1"/>
</dbReference>
<dbReference type="AlphaFoldDB" id="A0A2Z3HTK4"/>
<dbReference type="EMBL" id="CP029479">
    <property type="protein sequence ID" value="AWM78592.1"/>
    <property type="molecule type" value="Genomic_DNA"/>
</dbReference>
<dbReference type="GO" id="GO:0003700">
    <property type="term" value="F:DNA-binding transcription factor activity"/>
    <property type="evidence" value="ECO:0007669"/>
    <property type="project" value="InterPro"/>
</dbReference>
<dbReference type="Proteomes" id="UP000247763">
    <property type="component" value="Chromosome"/>
</dbReference>
<gene>
    <name evidence="2" type="ORF">HYN04_12995</name>
</gene>
<organism evidence="2 3">
    <name type="scientific">Phenylobacterium parvum</name>
    <dbReference type="NCBI Taxonomy" id="2201350"/>
    <lineage>
        <taxon>Bacteria</taxon>
        <taxon>Pseudomonadati</taxon>
        <taxon>Pseudomonadota</taxon>
        <taxon>Alphaproteobacteria</taxon>
        <taxon>Caulobacterales</taxon>
        <taxon>Caulobacteraceae</taxon>
        <taxon>Phenylobacterium</taxon>
    </lineage>
</organism>
<dbReference type="GO" id="GO:0006950">
    <property type="term" value="P:response to stress"/>
    <property type="evidence" value="ECO:0007669"/>
    <property type="project" value="TreeGrafter"/>
</dbReference>
<keyword evidence="3" id="KW-1185">Reference proteome</keyword>
<dbReference type="RefSeq" id="WP_110451158.1">
    <property type="nucleotide sequence ID" value="NZ_CP029479.1"/>
</dbReference>
<dbReference type="InterPro" id="IPR000835">
    <property type="entry name" value="HTH_MarR-typ"/>
</dbReference>
<accession>A0A2Z3HTK4</accession>
<dbReference type="PANTHER" id="PTHR33164:SF43">
    <property type="entry name" value="HTH-TYPE TRANSCRIPTIONAL REPRESSOR YETL"/>
    <property type="match status" value="1"/>
</dbReference>
<dbReference type="Pfam" id="PF12802">
    <property type="entry name" value="MarR_2"/>
    <property type="match status" value="1"/>
</dbReference>
<sequence length="151" mass="16226">MTTPSRHPVAFDFFLEIAVIDQLVGTEMERVLPDGVTMASFGLLNHLVSRGGSESPARLAQALQVTKGAITALLKRLEARGLVALSPDPSDGRGKVVALTESGRRSREAAIAALDPLLETFLAAFPEPDLAGALPLLRRVRLDLNRRRYGG</sequence>
<feature type="domain" description="HTH marR-type" evidence="1">
    <location>
        <begin position="1"/>
        <end position="142"/>
    </location>
</feature>
<name>A0A2Z3HTK4_9CAUL</name>
<dbReference type="KEGG" id="phb:HYN04_12995"/>
<dbReference type="InterPro" id="IPR036388">
    <property type="entry name" value="WH-like_DNA-bd_sf"/>
</dbReference>
<dbReference type="SMART" id="SM00347">
    <property type="entry name" value="HTH_MARR"/>
    <property type="match status" value="1"/>
</dbReference>
<evidence type="ECO:0000313" key="3">
    <source>
        <dbReference type="Proteomes" id="UP000247763"/>
    </source>
</evidence>
<dbReference type="PRINTS" id="PR00598">
    <property type="entry name" value="HTHMARR"/>
</dbReference>
<protein>
    <submittedName>
        <fullName evidence="2">MarR family transcriptional regulator</fullName>
    </submittedName>
</protein>
<dbReference type="InterPro" id="IPR036390">
    <property type="entry name" value="WH_DNA-bd_sf"/>
</dbReference>